<sequence length="477" mass="53890">MSEFCLSSTTKTTFSSLLFSDFIFFCSFILSHPLYFSYFVFFLPYLLKLLSFLSPLFITTSLLLLALLTVSPGLVDVPPESSESKVGFFLTTYHTVLHTLRSRLDDDGVEFQSFEGLEAYIVVFETSAFKVEESPVEVLEFKYEENRLHAYDARVVKFSSHGCFGLGVSEAFTYNVEENPVEVTERKYGEYSLESFLQGMGVYEDSTNKIEENEEVEASGTVSNEDGEDQRKSLMGKGSEASDNEVRENPVKVTTTDNGGEYMSKVTGNSEILGSYGSMRKENQVKVSTDNGGEYTSRTNENSAILIRSNLGCYGSMRKENQVKVSTDNGGEYTSKANENSEILNLNLGSFGSMRKEKEWKRTLACKLFEERRNVDEDEGMDLLWEAYESDSGKAKVKNKDKKVKKATKGEVQYYEDEDEDEEDHEEMDGQLCCLQALKFSTGKMNLGMRRPNLMRISKALKGFGWLHHVSRHGKKG</sequence>
<keyword evidence="4" id="KW-1185">Reference proteome</keyword>
<keyword evidence="2" id="KW-0812">Transmembrane</keyword>
<feature type="region of interest" description="Disordered" evidence="1">
    <location>
        <begin position="212"/>
        <end position="266"/>
    </location>
</feature>
<evidence type="ECO:0000313" key="3">
    <source>
        <dbReference type="EMBL" id="KAF8388448.1"/>
    </source>
</evidence>
<dbReference type="Proteomes" id="UP000655225">
    <property type="component" value="Unassembled WGS sequence"/>
</dbReference>
<dbReference type="OrthoDB" id="1939140at2759"/>
<name>A0A834YKN5_TETSI</name>
<proteinExistence type="predicted"/>
<evidence type="ECO:0000256" key="2">
    <source>
        <dbReference type="SAM" id="Phobius"/>
    </source>
</evidence>
<reference evidence="3 4" key="1">
    <citation type="submission" date="2020-04" db="EMBL/GenBank/DDBJ databases">
        <title>Plant Genome Project.</title>
        <authorList>
            <person name="Zhang R.-G."/>
        </authorList>
    </citation>
    <scope>NUCLEOTIDE SEQUENCE [LARGE SCALE GENOMIC DNA]</scope>
    <source>
        <strain evidence="3">YNK0</strain>
        <tissue evidence="3">Leaf</tissue>
    </source>
</reference>
<dbReference type="EMBL" id="JABCRI010000020">
    <property type="protein sequence ID" value="KAF8388448.1"/>
    <property type="molecule type" value="Genomic_DNA"/>
</dbReference>
<gene>
    <name evidence="3" type="ORF">HHK36_027120</name>
</gene>
<evidence type="ECO:0000256" key="1">
    <source>
        <dbReference type="SAM" id="MobiDB-lite"/>
    </source>
</evidence>
<dbReference type="OMA" id="AWPRVET"/>
<evidence type="ECO:0000313" key="4">
    <source>
        <dbReference type="Proteomes" id="UP000655225"/>
    </source>
</evidence>
<accession>A0A834YKN5</accession>
<keyword evidence="2" id="KW-0472">Membrane</keyword>
<comment type="caution">
    <text evidence="3">The sequence shown here is derived from an EMBL/GenBank/DDBJ whole genome shotgun (WGS) entry which is preliminary data.</text>
</comment>
<keyword evidence="2" id="KW-1133">Transmembrane helix</keyword>
<protein>
    <submittedName>
        <fullName evidence="3">Uncharacterized protein</fullName>
    </submittedName>
</protein>
<feature type="transmembrane region" description="Helical" evidence="2">
    <location>
        <begin position="52"/>
        <end position="75"/>
    </location>
</feature>
<organism evidence="3 4">
    <name type="scientific">Tetracentron sinense</name>
    <name type="common">Spur-leaf</name>
    <dbReference type="NCBI Taxonomy" id="13715"/>
    <lineage>
        <taxon>Eukaryota</taxon>
        <taxon>Viridiplantae</taxon>
        <taxon>Streptophyta</taxon>
        <taxon>Embryophyta</taxon>
        <taxon>Tracheophyta</taxon>
        <taxon>Spermatophyta</taxon>
        <taxon>Magnoliopsida</taxon>
        <taxon>Trochodendrales</taxon>
        <taxon>Trochodendraceae</taxon>
        <taxon>Tetracentron</taxon>
    </lineage>
</organism>
<feature type="transmembrane region" description="Helical" evidence="2">
    <location>
        <begin position="22"/>
        <end position="45"/>
    </location>
</feature>
<dbReference type="PANTHER" id="PTHR36760">
    <property type="entry name" value="ACIDIC LEUCINE-RICH NUCLEAR PHOSPHOPROTEIN 32 FAMILY B PROTEIN"/>
    <property type="match status" value="1"/>
</dbReference>
<dbReference type="AlphaFoldDB" id="A0A834YKN5"/>
<dbReference type="PANTHER" id="PTHR36760:SF1">
    <property type="entry name" value="ACIDIC LEUCINE-RICH NUCLEAR PHOSPHOPROTEIN 32 FAMILY B PROTEIN"/>
    <property type="match status" value="1"/>
</dbReference>